<feature type="transmembrane region" description="Helical" evidence="7">
    <location>
        <begin position="45"/>
        <end position="64"/>
    </location>
</feature>
<keyword evidence="6 7" id="KW-0472">Membrane</keyword>
<keyword evidence="2" id="KW-0813">Transport</keyword>
<evidence type="ECO:0000313" key="8">
    <source>
        <dbReference type="EMBL" id="GAI63049.1"/>
    </source>
</evidence>
<evidence type="ECO:0000256" key="6">
    <source>
        <dbReference type="ARBA" id="ARBA00023136"/>
    </source>
</evidence>
<feature type="transmembrane region" description="Helical" evidence="7">
    <location>
        <begin position="177"/>
        <end position="196"/>
    </location>
</feature>
<evidence type="ECO:0000256" key="3">
    <source>
        <dbReference type="ARBA" id="ARBA00022692"/>
    </source>
</evidence>
<keyword evidence="3 7" id="KW-0812">Transmembrane</keyword>
<dbReference type="GO" id="GO:0005886">
    <property type="term" value="C:plasma membrane"/>
    <property type="evidence" value="ECO:0007669"/>
    <property type="project" value="TreeGrafter"/>
</dbReference>
<gene>
    <name evidence="8" type="ORF">S12H4_10392</name>
</gene>
<evidence type="ECO:0000256" key="1">
    <source>
        <dbReference type="ARBA" id="ARBA00004127"/>
    </source>
</evidence>
<dbReference type="PANTHER" id="PTHR30586">
    <property type="entry name" value="ELECTRON TRANSPORT COMPLEX PROTEIN RNFE"/>
    <property type="match status" value="1"/>
</dbReference>
<evidence type="ECO:0008006" key="9">
    <source>
        <dbReference type="Google" id="ProtNLM"/>
    </source>
</evidence>
<sequence>MVLKKLFGPEGYKILKKGIWREHPIFAACLGICSALAISNKVENAVAMGAGVTFVLIATAIIISTLRSLIPQRVRIITYMITIASFVIIVDKFLKAFFPVISESVGPYVGLIITNCIIMGRAEAFYIQNKVYHSVLDAVSNGLSYSYTLIAIAIVREVLGFGTLLGFRVMPGGWENWVVMTMAPGAFFLLGLALWIS</sequence>
<dbReference type="GO" id="GO:0012505">
    <property type="term" value="C:endomembrane system"/>
    <property type="evidence" value="ECO:0007669"/>
    <property type="project" value="UniProtKB-SubCell"/>
</dbReference>
<keyword evidence="4" id="KW-1278">Translocase</keyword>
<protein>
    <recommendedName>
        <fullName evidence="9">NADH:ubiquinone reductase (Na(+)-transporting) subunit D</fullName>
    </recommendedName>
</protein>
<name>X1S5I9_9ZZZZ</name>
<evidence type="ECO:0000256" key="7">
    <source>
        <dbReference type="SAM" id="Phobius"/>
    </source>
</evidence>
<dbReference type="PANTHER" id="PTHR30586:SF1">
    <property type="entry name" value="NA(+)-TRANSLOCATING NADH-QUINONE REDUCTASE SUBUNIT D"/>
    <property type="match status" value="1"/>
</dbReference>
<proteinExistence type="predicted"/>
<dbReference type="EMBL" id="BARW01004433">
    <property type="protein sequence ID" value="GAI63049.1"/>
    <property type="molecule type" value="Genomic_DNA"/>
</dbReference>
<feature type="transmembrane region" description="Helical" evidence="7">
    <location>
        <begin position="106"/>
        <end position="126"/>
    </location>
</feature>
<dbReference type="Pfam" id="PF02508">
    <property type="entry name" value="Rnf-Nqr"/>
    <property type="match status" value="1"/>
</dbReference>
<feature type="non-terminal residue" evidence="8">
    <location>
        <position position="197"/>
    </location>
</feature>
<accession>X1S5I9</accession>
<feature type="transmembrane region" description="Helical" evidence="7">
    <location>
        <begin position="147"/>
        <end position="165"/>
    </location>
</feature>
<dbReference type="PIRSF" id="PIRSF006102">
    <property type="entry name" value="NQR_DE"/>
    <property type="match status" value="1"/>
</dbReference>
<comment type="caution">
    <text evidence="8">The sequence shown here is derived from an EMBL/GenBank/DDBJ whole genome shotgun (WGS) entry which is preliminary data.</text>
</comment>
<keyword evidence="5 7" id="KW-1133">Transmembrane helix</keyword>
<comment type="subcellular location">
    <subcellularLocation>
        <location evidence="1">Endomembrane system</location>
        <topology evidence="1">Multi-pass membrane protein</topology>
    </subcellularLocation>
</comment>
<feature type="transmembrane region" description="Helical" evidence="7">
    <location>
        <begin position="20"/>
        <end position="39"/>
    </location>
</feature>
<evidence type="ECO:0000256" key="2">
    <source>
        <dbReference type="ARBA" id="ARBA00022448"/>
    </source>
</evidence>
<dbReference type="InterPro" id="IPR003667">
    <property type="entry name" value="NqrDE/RnfAE"/>
</dbReference>
<evidence type="ECO:0000256" key="5">
    <source>
        <dbReference type="ARBA" id="ARBA00022989"/>
    </source>
</evidence>
<evidence type="ECO:0000256" key="4">
    <source>
        <dbReference type="ARBA" id="ARBA00022967"/>
    </source>
</evidence>
<reference evidence="8" key="1">
    <citation type="journal article" date="2014" name="Front. Microbiol.">
        <title>High frequency of phylogenetically diverse reductive dehalogenase-homologous genes in deep subseafloor sedimentary metagenomes.</title>
        <authorList>
            <person name="Kawai M."/>
            <person name="Futagami T."/>
            <person name="Toyoda A."/>
            <person name="Takaki Y."/>
            <person name="Nishi S."/>
            <person name="Hori S."/>
            <person name="Arai W."/>
            <person name="Tsubouchi T."/>
            <person name="Morono Y."/>
            <person name="Uchiyama I."/>
            <person name="Ito T."/>
            <person name="Fujiyama A."/>
            <person name="Inagaki F."/>
            <person name="Takami H."/>
        </authorList>
    </citation>
    <scope>NUCLEOTIDE SEQUENCE</scope>
    <source>
        <strain evidence="8">Expedition CK06-06</strain>
    </source>
</reference>
<organism evidence="8">
    <name type="scientific">marine sediment metagenome</name>
    <dbReference type="NCBI Taxonomy" id="412755"/>
    <lineage>
        <taxon>unclassified sequences</taxon>
        <taxon>metagenomes</taxon>
        <taxon>ecological metagenomes</taxon>
    </lineage>
</organism>
<feature type="transmembrane region" description="Helical" evidence="7">
    <location>
        <begin position="76"/>
        <end position="94"/>
    </location>
</feature>
<dbReference type="AlphaFoldDB" id="X1S5I9"/>